<sequence>MRILCFIFTLTLKGISGFSQQIPTGDYEVYSDIIRTELVASTTVVVVVNELVNEQDSKIVASALSSNDLSTLASISHEYQFDSASVNALNNYFSRDTTKITLENKFLTPIPVRTIANEAFDAYFKKG</sequence>
<evidence type="ECO:0008006" key="3">
    <source>
        <dbReference type="Google" id="ProtNLM"/>
    </source>
</evidence>
<accession>A0ABX2FM48</accession>
<gene>
    <name evidence="1" type="ORF">HNP98_001055</name>
</gene>
<dbReference type="Proteomes" id="UP000779507">
    <property type="component" value="Unassembled WGS sequence"/>
</dbReference>
<proteinExistence type="predicted"/>
<protein>
    <recommendedName>
        <fullName evidence="3">DUF4476 domain-containing protein</fullName>
    </recommendedName>
</protein>
<evidence type="ECO:0000313" key="2">
    <source>
        <dbReference type="Proteomes" id="UP000779507"/>
    </source>
</evidence>
<evidence type="ECO:0000313" key="1">
    <source>
        <dbReference type="EMBL" id="NRT18238.1"/>
    </source>
</evidence>
<comment type="caution">
    <text evidence="1">The sequence shown here is derived from an EMBL/GenBank/DDBJ whole genome shotgun (WGS) entry which is preliminary data.</text>
</comment>
<dbReference type="EMBL" id="JABSNP010000004">
    <property type="protein sequence ID" value="NRT18238.1"/>
    <property type="molecule type" value="Genomic_DNA"/>
</dbReference>
<dbReference type="RefSeq" id="WP_173808996.1">
    <property type="nucleotide sequence ID" value="NZ_JABSNP010000004.1"/>
</dbReference>
<keyword evidence="2" id="KW-1185">Reference proteome</keyword>
<name>A0ABX2FM48_9BACT</name>
<reference evidence="1 2" key="1">
    <citation type="submission" date="2020-05" db="EMBL/GenBank/DDBJ databases">
        <title>Genomic Encyclopedia of Type Strains, Phase IV (KMG-V): Genome sequencing to study the core and pangenomes of soil and plant-associated prokaryotes.</title>
        <authorList>
            <person name="Whitman W."/>
        </authorList>
    </citation>
    <scope>NUCLEOTIDE SEQUENCE [LARGE SCALE GENOMIC DNA]</scope>
    <source>
        <strain evidence="1 2">9A</strain>
    </source>
</reference>
<organism evidence="1 2">
    <name type="scientific">Hymenobacter caeli</name>
    <dbReference type="NCBI Taxonomy" id="2735894"/>
    <lineage>
        <taxon>Bacteria</taxon>
        <taxon>Pseudomonadati</taxon>
        <taxon>Bacteroidota</taxon>
        <taxon>Cytophagia</taxon>
        <taxon>Cytophagales</taxon>
        <taxon>Hymenobacteraceae</taxon>
        <taxon>Hymenobacter</taxon>
    </lineage>
</organism>